<name>A0AA96HAF0_9VIRU</name>
<evidence type="ECO:0000256" key="12">
    <source>
        <dbReference type="SAM" id="Phobius"/>
    </source>
</evidence>
<evidence type="ECO:0000256" key="4">
    <source>
        <dbReference type="ARBA" id="ARBA00022695"/>
    </source>
</evidence>
<reference evidence="15" key="1">
    <citation type="submission" date="2023-09" db="EMBL/GenBank/DDBJ databases">
        <authorList>
            <person name="Exbrayat A."/>
        </authorList>
    </citation>
    <scope>NUCLEOTIDE SEQUENCE</scope>
    <source>
        <strain evidence="15">Corsica_1</strain>
    </source>
</reference>
<dbReference type="GO" id="GO:0005524">
    <property type="term" value="F:ATP binding"/>
    <property type="evidence" value="ECO:0007669"/>
    <property type="project" value="UniProtKB-KW"/>
</dbReference>
<evidence type="ECO:0000313" key="15">
    <source>
        <dbReference type="EMBL" id="WNM95087.1"/>
    </source>
</evidence>
<dbReference type="Pfam" id="PF00680">
    <property type="entry name" value="RdRP_1"/>
    <property type="match status" value="1"/>
</dbReference>
<protein>
    <recommendedName>
        <fullName evidence="16">Polyprotein</fullName>
    </recommendedName>
</protein>
<dbReference type="PROSITE" id="PS50507">
    <property type="entry name" value="RDRP_SSRNA_POS"/>
    <property type="match status" value="1"/>
</dbReference>
<evidence type="ECO:0008006" key="16">
    <source>
        <dbReference type="Google" id="ProtNLM"/>
    </source>
</evidence>
<evidence type="ECO:0000256" key="8">
    <source>
        <dbReference type="ARBA" id="ARBA00022840"/>
    </source>
</evidence>
<evidence type="ECO:0000256" key="7">
    <source>
        <dbReference type="ARBA" id="ARBA00022807"/>
    </source>
</evidence>
<dbReference type="GO" id="GO:0006508">
    <property type="term" value="P:proteolysis"/>
    <property type="evidence" value="ECO:0007669"/>
    <property type="project" value="UniProtKB-KW"/>
</dbReference>
<dbReference type="Pfam" id="PF00910">
    <property type="entry name" value="RNA_helicase"/>
    <property type="match status" value="1"/>
</dbReference>
<dbReference type="InterPro" id="IPR043502">
    <property type="entry name" value="DNA/RNA_pol_sf"/>
</dbReference>
<keyword evidence="4" id="KW-0548">Nucleotidyltransferase</keyword>
<evidence type="ECO:0000256" key="10">
    <source>
        <dbReference type="SAM" id="Coils"/>
    </source>
</evidence>
<feature type="compositionally biased region" description="Polar residues" evidence="11">
    <location>
        <begin position="1"/>
        <end position="17"/>
    </location>
</feature>
<feature type="coiled-coil region" evidence="10">
    <location>
        <begin position="905"/>
        <end position="932"/>
    </location>
</feature>
<feature type="domain" description="SF3 helicase" evidence="14">
    <location>
        <begin position="871"/>
        <end position="1053"/>
    </location>
</feature>
<feature type="compositionally biased region" description="Basic residues" evidence="11">
    <location>
        <begin position="18"/>
        <end position="27"/>
    </location>
</feature>
<organism evidence="15">
    <name type="scientific">Elmago virus</name>
    <dbReference type="NCBI Taxonomy" id="3077879"/>
    <lineage>
        <taxon>Viruses</taxon>
        <taxon>Riboviria</taxon>
        <taxon>Orthornavirae</taxon>
        <taxon>Pisuviricota</taxon>
        <taxon>Pisoniviricetes</taxon>
        <taxon>Picornavirales</taxon>
    </lineage>
</organism>
<dbReference type="InterPro" id="IPR007094">
    <property type="entry name" value="RNA-dir_pol_PSvirus"/>
</dbReference>
<feature type="region of interest" description="Disordered" evidence="11">
    <location>
        <begin position="1"/>
        <end position="27"/>
    </location>
</feature>
<dbReference type="SUPFAM" id="SSF50494">
    <property type="entry name" value="Trypsin-like serine proteases"/>
    <property type="match status" value="1"/>
</dbReference>
<evidence type="ECO:0000256" key="3">
    <source>
        <dbReference type="ARBA" id="ARBA00022679"/>
    </source>
</evidence>
<evidence type="ECO:0000259" key="14">
    <source>
        <dbReference type="PROSITE" id="PS51218"/>
    </source>
</evidence>
<dbReference type="EMBL" id="OR607637">
    <property type="protein sequence ID" value="WNM95087.1"/>
    <property type="molecule type" value="Genomic_RNA"/>
</dbReference>
<feature type="domain" description="RdRp catalytic" evidence="13">
    <location>
        <begin position="1997"/>
        <end position="2137"/>
    </location>
</feature>
<keyword evidence="9" id="KW-0693">Viral RNA replication</keyword>
<dbReference type="InterPro" id="IPR009003">
    <property type="entry name" value="Peptidase_S1_PA"/>
</dbReference>
<keyword evidence="6" id="KW-0378">Hydrolase</keyword>
<evidence type="ECO:0000256" key="6">
    <source>
        <dbReference type="ARBA" id="ARBA00022801"/>
    </source>
</evidence>
<dbReference type="InterPro" id="IPR000605">
    <property type="entry name" value="Helicase_SF3_ssDNA/RNA_vir"/>
</dbReference>
<dbReference type="PROSITE" id="PS51218">
    <property type="entry name" value="SF3_HELICASE_2"/>
    <property type="match status" value="1"/>
</dbReference>
<feature type="transmembrane region" description="Helical" evidence="12">
    <location>
        <begin position="596"/>
        <end position="617"/>
    </location>
</feature>
<keyword evidence="10" id="KW-0175">Coiled coil</keyword>
<dbReference type="Gene3D" id="3.30.70.270">
    <property type="match status" value="1"/>
</dbReference>
<keyword evidence="1" id="KW-0696">RNA-directed RNA polymerase</keyword>
<dbReference type="InterPro" id="IPR014759">
    <property type="entry name" value="Helicase_SF3_ssRNA_vir"/>
</dbReference>
<feature type="transmembrane region" description="Helical" evidence="12">
    <location>
        <begin position="760"/>
        <end position="778"/>
    </location>
</feature>
<keyword evidence="8" id="KW-0067">ATP-binding</keyword>
<dbReference type="SUPFAM" id="SSF56672">
    <property type="entry name" value="DNA/RNA polymerases"/>
    <property type="match status" value="1"/>
</dbReference>
<evidence type="ECO:0000256" key="2">
    <source>
        <dbReference type="ARBA" id="ARBA00022670"/>
    </source>
</evidence>
<sequence>MYTQNKKNVQSLAAKTNKNNKPRNYGKTRNYKASKRIQMRFAHKYTDKCEVPRGSRFVDVYEMFKNEPKKNIIYDKGFLFVPREVVVVHYDRRNYVLHDSHLIARIFNGLRYVKNLNLDQVVETASLMASVKMLDMIEHLYLSEAWAYYIHNFLCYSRDLSVYNSEIEINDRIAYDYLLDNAERYHVVVPYVIKEDTFSRDEKLERIFGVEQYGIIRDWDVVGVHPPTYDTGIALIVKYKKIGNQKMNDAKTANEMCRVYERYIAGFETERVIVQHNDMFIKRTNPLVYKKCSPDWRHDMLANFVCNIAAGLPIMDDVSIDVPEDSLDEFKNLLYKLGTLRYKEFCGTLECEDFGVDEKPVKCIVPERTADIIEYVKQFKVESEFCREKQVLMMRLAANLGMRQPNNIFYNIHDILLLAMERRETQYDFHVPSPTRQEIYDSIEYTERLHNHSECVRLENTAFNSGPSTSEEEDLRDRNVFQRALDAIKKPINSFKSTMSNVDSASDAITQLTKKLSTNLDSKGFKVMASSFAEFDASSLSSSLSSIKSLSNSLFEQALTWIYEQFGITTTVKIDLSDLIITYILWVNTKSSKVKILIMGYLAMQCGLLDFFFAMIAKMIRGIKQYLTTEDTGFAEEIEKEELALKYKKEKVMKDIKAKAEIANDILEKEPDSEKSTWECVLEGLEKGFPIGLGLGVLGVASAFSVSAVDKPSNLGDRVVKVCRNLSFIVLGLGVLGVASAFSVSAVDKPSNLGDRVVKVCRNLSFIGLGLGAISSIIKHSMGILKVAFDYIKHYVFRSNDTQIARINKVSQFLKNSIYMPGVSNYVFATDSAAAITFLRDFSQIPQIDSFIHKIEDNQLRSLYTQRRREMIQMYGVVKAALQVAIQGAEIFHIQFYSKPGAGKTDLAQNTIKELAKQFKKMRDEFDRERNLPIIPQLDDDSVYFGMESEKYKDLYYGQKYMLIDEMNFFKAEDPESIQFKLGLFSGKPTVANKAALEDKGMLFNLNMVISNTNTAFPEPDDVFCPQALHRRRILVKAEVQPEFLTRDGRIDESKIAQAGINRNLSEHLMFTILDPINSDEVPANPNYKDLDFQQLMKVLKVKVEHHLVTEESRLSNRAGTCSHLRSHIESLITRVEKATINQKPVEDIRKEMVRLARYIEEARNIDFSDPEILQHEFRPMNRLVAVAAKWYANMGKAYDACVGVEGAHANAHKAKECAQYCGTVEFEFEGIKYDINPCPKCHYLDCRQFRTILNDSSLISYYPHIIEDMPELAEEDTVMSGDVHFGRTELKEEVDADGKYFVRLVEGKNYYQPIYDGPVDPLKLSVENFREKDKKGRYKPWRKVAMFEGRIPEDQRERDSLLAVLRELEAMDSDACMKIRINQFRKKQRTKLIQLTYSERIKHYASGIYKIVSNALTKFFTKALDMLCDGLQAGITIFVAVICVWGMLYGVGRLLRGNEEDTLAYNNSIRTNKIGRKLENTSFNVSNDDSNYAKKGQIIICTTDESGTMMKGWINGCCVKGNIFLIPHHLTDVLKKKSKLIVIDPTKILKSNEEGMYEIEVDKEKDIKRIGDKDAALLAIPQIRMFVSLQKKFITEEQLGVDRQNFSSFQSFYQGYRVPKNFNRWKITEFKERMSCNQFVSEILDSRLDYDNMTRFEMSSLGRGPTELGDSGSLVIHTNTKMQSQYLVGMVTQRQEISHQPRGTFITQEDLERALKHFDTREKLEVCHYQGTNISEQHELYNVFDFPENVYNSDKDRSISSGSGFARTPIFGVFPVETEPAIQRADDRRIPEGARHYLKVSLNKSNGQNQPTIAEEERSFMKKALVRHYEQQFSFHIRTLRIYDTLDAVRGTKEFGSVPINIHSSAGLPYSEAPGVRGKMPYIRYDNEQKTYIVQEKILDDVKYYEHLYTTGLIPQNLKLEFVKKELVGPNKIENPKLRTVGTGNLIHQIIYNKIHKSLQLLVKNAWKQNKATSYAMGIDLEQHGDLIVKGLKYTDFMYDFDVKAWESSINLDLLTLASDVKCELIRKAYASRGQRPNYPYEIISQALVVDYTDCDVAFQDVIYSKNSGLLSGHPGTFMENSDIHLMLVYLIARRILIKEGRPGWANAADIYNNVKIIVAADDIVMAISPPFRQHFTPENLKWGYASLGFEITASDKSPEINVKTMEDIQFLKHKFRKDEKGIYHAYPLTSIIYQLLNWYRTDTALGREELLEQNYYDAFRFAYFIGREFYEDMQEKFNRANLNNNFQYTYTYDEMTARIRQDRHDQELLEHSREPQVQEKAQNYYDRFLQ</sequence>
<evidence type="ECO:0000256" key="1">
    <source>
        <dbReference type="ARBA" id="ARBA00022484"/>
    </source>
</evidence>
<dbReference type="InterPro" id="IPR001205">
    <property type="entry name" value="RNA-dir_pol_C"/>
</dbReference>
<keyword evidence="5" id="KW-0547">Nucleotide-binding</keyword>
<dbReference type="GO" id="GO:0003723">
    <property type="term" value="F:RNA binding"/>
    <property type="evidence" value="ECO:0007669"/>
    <property type="project" value="InterPro"/>
</dbReference>
<accession>A0AA96HAF0</accession>
<dbReference type="GO" id="GO:0039694">
    <property type="term" value="P:viral RNA genome replication"/>
    <property type="evidence" value="ECO:0007669"/>
    <property type="project" value="InterPro"/>
</dbReference>
<dbReference type="GO" id="GO:0006351">
    <property type="term" value="P:DNA-templated transcription"/>
    <property type="evidence" value="ECO:0007669"/>
    <property type="project" value="InterPro"/>
</dbReference>
<keyword evidence="3" id="KW-0808">Transferase</keyword>
<evidence type="ECO:0000256" key="5">
    <source>
        <dbReference type="ARBA" id="ARBA00022741"/>
    </source>
</evidence>
<dbReference type="GO" id="GO:0008234">
    <property type="term" value="F:cysteine-type peptidase activity"/>
    <property type="evidence" value="ECO:0007669"/>
    <property type="project" value="UniProtKB-KW"/>
</dbReference>
<proteinExistence type="predicted"/>
<keyword evidence="7" id="KW-0788">Thiol protease</keyword>
<keyword evidence="12" id="KW-0812">Transmembrane</keyword>
<keyword evidence="12" id="KW-0472">Membrane</keyword>
<evidence type="ECO:0000256" key="11">
    <source>
        <dbReference type="SAM" id="MobiDB-lite"/>
    </source>
</evidence>
<keyword evidence="2" id="KW-0645">Protease</keyword>
<keyword evidence="12" id="KW-1133">Transmembrane helix</keyword>
<feature type="transmembrane region" description="Helical" evidence="12">
    <location>
        <begin position="726"/>
        <end position="748"/>
    </location>
</feature>
<dbReference type="InterPro" id="IPR043128">
    <property type="entry name" value="Rev_trsase/Diguanyl_cyclase"/>
</dbReference>
<dbReference type="GO" id="GO:0003724">
    <property type="term" value="F:RNA helicase activity"/>
    <property type="evidence" value="ECO:0007669"/>
    <property type="project" value="InterPro"/>
</dbReference>
<dbReference type="GO" id="GO:0003968">
    <property type="term" value="F:RNA-directed RNA polymerase activity"/>
    <property type="evidence" value="ECO:0007669"/>
    <property type="project" value="UniProtKB-KW"/>
</dbReference>
<evidence type="ECO:0000259" key="13">
    <source>
        <dbReference type="PROSITE" id="PS50507"/>
    </source>
</evidence>
<evidence type="ECO:0000256" key="9">
    <source>
        <dbReference type="ARBA" id="ARBA00022953"/>
    </source>
</evidence>